<evidence type="ECO:0000256" key="5">
    <source>
        <dbReference type="ARBA" id="ARBA00022827"/>
    </source>
</evidence>
<evidence type="ECO:0000256" key="4">
    <source>
        <dbReference type="ARBA" id="ARBA00022729"/>
    </source>
</evidence>
<comment type="caution">
    <text evidence="10">The sequence shown here is derived from an EMBL/GenBank/DDBJ whole genome shotgun (WGS) entry which is preliminary data.</text>
</comment>
<keyword evidence="11" id="KW-1185">Reference proteome</keyword>
<evidence type="ECO:0000313" key="10">
    <source>
        <dbReference type="EMBL" id="CAG5103283.1"/>
    </source>
</evidence>
<sequence length="490" mass="55291">MAKKNKIFCVINLIILCNIIYGEDCTPKIAIIGGGIGGASASHYLTDLFKDDVDIDLFEADEIGGRLATLNINNDEYETGGSIIHSRNKLMRHFVQLLKLEDRPSELDMVAGIWNGDEFVFKESFYQMVSLVKLFYRYGLEPFELHRLLTNSILDDFDHIYNLQDDGIGFENISSLLSGMNHKFPEMLEISSKDFLLSQGYSHKLINELVEATLAVNYGQDTDVHSFVGFVSVAGAGSSLWSVKGGNKKVPENLIKKNKRIKVIPAVVNKINYAPKDDGSPEYHVFYNTGKFEDTWKTYDVVIIATPLTHDQKMPINFAGFPENVNFKFAGDYQTTYATFVKGKINPSYFKLEESIDAILSCNPNKTIMSSIGRLTTVEGNNSDVWKIFSRKPVEKNLISKVFLEVDEIKEIKWKAYPKYSTMESSNNFKLFDSLYHVNAIEWAASAMEMSAIGGRNIAILVHNDYKKKCNISQASGLKKIKNEQTSREL</sequence>
<reference evidence="10" key="1">
    <citation type="submission" date="2021-04" db="EMBL/GenBank/DDBJ databases">
        <authorList>
            <person name="Chebbi M.A.C M."/>
        </authorList>
    </citation>
    <scope>NUCLEOTIDE SEQUENCE</scope>
</reference>
<accession>A0A8J2HP01</accession>
<keyword evidence="7" id="KW-0325">Glycoprotein</keyword>
<evidence type="ECO:0000256" key="3">
    <source>
        <dbReference type="ARBA" id="ARBA00022630"/>
    </source>
</evidence>
<evidence type="ECO:0000259" key="9">
    <source>
        <dbReference type="Pfam" id="PF07156"/>
    </source>
</evidence>
<evidence type="ECO:0000256" key="1">
    <source>
        <dbReference type="ARBA" id="ARBA00001974"/>
    </source>
</evidence>
<dbReference type="PANTHER" id="PTHR15944:SF0">
    <property type="entry name" value="PRENYLCYSTEINE LYASE DOMAIN-CONTAINING PROTEIN"/>
    <property type="match status" value="1"/>
</dbReference>
<protein>
    <submittedName>
        <fullName evidence="10">Similar to PCYOX1: Prenylcysteine oxidase (Macaca fascicularis)</fullName>
    </submittedName>
</protein>
<evidence type="ECO:0000256" key="2">
    <source>
        <dbReference type="ARBA" id="ARBA00009967"/>
    </source>
</evidence>
<gene>
    <name evidence="10" type="ORF">HICCMSTLAB_LOCUS11432</name>
</gene>
<feature type="domain" description="Prenylcysteine lyase" evidence="9">
    <location>
        <begin position="121"/>
        <end position="471"/>
    </location>
</feature>
<dbReference type="OrthoDB" id="437369at2759"/>
<keyword evidence="6" id="KW-0560">Oxidoreductase</keyword>
<keyword evidence="3" id="KW-0285">Flavoprotein</keyword>
<feature type="signal peptide" evidence="8">
    <location>
        <begin position="1"/>
        <end position="22"/>
    </location>
</feature>
<dbReference type="Pfam" id="PF07156">
    <property type="entry name" value="Prenylcys_lyase"/>
    <property type="match status" value="1"/>
</dbReference>
<dbReference type="PANTHER" id="PTHR15944">
    <property type="entry name" value="FARNESYLCYSTEINE LYASE"/>
    <property type="match status" value="1"/>
</dbReference>
<dbReference type="InterPro" id="IPR010795">
    <property type="entry name" value="Prenylcys_lyase"/>
</dbReference>
<feature type="chain" id="PRO_5035234370" evidence="8">
    <location>
        <begin position="23"/>
        <end position="490"/>
    </location>
</feature>
<dbReference type="GO" id="GO:0030327">
    <property type="term" value="P:prenylated protein catabolic process"/>
    <property type="evidence" value="ECO:0007669"/>
    <property type="project" value="TreeGrafter"/>
</dbReference>
<dbReference type="SUPFAM" id="SSF51905">
    <property type="entry name" value="FAD/NAD(P)-binding domain"/>
    <property type="match status" value="1"/>
</dbReference>
<dbReference type="GO" id="GO:0001735">
    <property type="term" value="F:prenylcysteine oxidase activity"/>
    <property type="evidence" value="ECO:0007669"/>
    <property type="project" value="InterPro"/>
</dbReference>
<keyword evidence="5" id="KW-0274">FAD</keyword>
<evidence type="ECO:0000313" key="11">
    <source>
        <dbReference type="Proteomes" id="UP000786811"/>
    </source>
</evidence>
<dbReference type="InterPro" id="IPR036188">
    <property type="entry name" value="FAD/NAD-bd_sf"/>
</dbReference>
<name>A0A8J2HP01_COTCN</name>
<dbReference type="Gene3D" id="3.50.50.60">
    <property type="entry name" value="FAD/NAD(P)-binding domain"/>
    <property type="match status" value="1"/>
</dbReference>
<keyword evidence="4 8" id="KW-0732">Signal</keyword>
<proteinExistence type="inferred from homology"/>
<dbReference type="GO" id="GO:0030328">
    <property type="term" value="P:prenylcysteine catabolic process"/>
    <property type="evidence" value="ECO:0007669"/>
    <property type="project" value="InterPro"/>
</dbReference>
<dbReference type="InterPro" id="IPR017046">
    <property type="entry name" value="Prenylcysteine_Oxase1"/>
</dbReference>
<dbReference type="AlphaFoldDB" id="A0A8J2HP01"/>
<organism evidence="10 11">
    <name type="scientific">Cotesia congregata</name>
    <name type="common">Parasitoid wasp</name>
    <name type="synonym">Apanteles congregatus</name>
    <dbReference type="NCBI Taxonomy" id="51543"/>
    <lineage>
        <taxon>Eukaryota</taxon>
        <taxon>Metazoa</taxon>
        <taxon>Ecdysozoa</taxon>
        <taxon>Arthropoda</taxon>
        <taxon>Hexapoda</taxon>
        <taxon>Insecta</taxon>
        <taxon>Pterygota</taxon>
        <taxon>Neoptera</taxon>
        <taxon>Endopterygota</taxon>
        <taxon>Hymenoptera</taxon>
        <taxon>Apocrita</taxon>
        <taxon>Ichneumonoidea</taxon>
        <taxon>Braconidae</taxon>
        <taxon>Microgastrinae</taxon>
        <taxon>Cotesia</taxon>
    </lineage>
</organism>
<comment type="cofactor">
    <cofactor evidence="1">
        <name>FAD</name>
        <dbReference type="ChEBI" id="CHEBI:57692"/>
    </cofactor>
</comment>
<evidence type="ECO:0000256" key="8">
    <source>
        <dbReference type="SAM" id="SignalP"/>
    </source>
</evidence>
<evidence type="ECO:0000256" key="7">
    <source>
        <dbReference type="ARBA" id="ARBA00023180"/>
    </source>
</evidence>
<dbReference type="EMBL" id="CAJNRD030001123">
    <property type="protein sequence ID" value="CAG5103283.1"/>
    <property type="molecule type" value="Genomic_DNA"/>
</dbReference>
<evidence type="ECO:0000256" key="6">
    <source>
        <dbReference type="ARBA" id="ARBA00023002"/>
    </source>
</evidence>
<dbReference type="Proteomes" id="UP000786811">
    <property type="component" value="Unassembled WGS sequence"/>
</dbReference>
<dbReference type="Pfam" id="PF13450">
    <property type="entry name" value="NAD_binding_8"/>
    <property type="match status" value="1"/>
</dbReference>
<comment type="similarity">
    <text evidence="2">Belongs to the prenylcysteine oxidase family.</text>
</comment>